<dbReference type="GO" id="GO:0005484">
    <property type="term" value="F:SNAP receptor activity"/>
    <property type="evidence" value="ECO:0007669"/>
    <property type="project" value="InterPro"/>
</dbReference>
<dbReference type="SMART" id="SM00397">
    <property type="entry name" value="t_SNARE"/>
    <property type="match status" value="1"/>
</dbReference>
<dbReference type="GO" id="GO:0012505">
    <property type="term" value="C:endomembrane system"/>
    <property type="evidence" value="ECO:0007669"/>
    <property type="project" value="TreeGrafter"/>
</dbReference>
<dbReference type="PANTHER" id="PTHR19957:SF307">
    <property type="entry name" value="PROTEIN SSO1-RELATED"/>
    <property type="match status" value="1"/>
</dbReference>
<dbReference type="STRING" id="109895.A0A507EA21"/>
<evidence type="ECO:0000256" key="9">
    <source>
        <dbReference type="SAM" id="Phobius"/>
    </source>
</evidence>
<dbReference type="GO" id="GO:0005886">
    <property type="term" value="C:plasma membrane"/>
    <property type="evidence" value="ECO:0007669"/>
    <property type="project" value="TreeGrafter"/>
</dbReference>
<dbReference type="Gene3D" id="1.20.58.70">
    <property type="match status" value="1"/>
</dbReference>
<feature type="domain" description="T-SNARE coiled-coil homology" evidence="10">
    <location>
        <begin position="279"/>
        <end position="341"/>
    </location>
</feature>
<dbReference type="InterPro" id="IPR006012">
    <property type="entry name" value="Syntaxin/epimorphin_CS"/>
</dbReference>
<keyword evidence="12" id="KW-1185">Reference proteome</keyword>
<name>A0A507EA21_9FUNG</name>
<dbReference type="GO" id="GO:0006887">
    <property type="term" value="P:exocytosis"/>
    <property type="evidence" value="ECO:0007669"/>
    <property type="project" value="TreeGrafter"/>
</dbReference>
<proteinExistence type="inferred from homology"/>
<dbReference type="PANTHER" id="PTHR19957">
    <property type="entry name" value="SYNTAXIN"/>
    <property type="match status" value="1"/>
</dbReference>
<comment type="subcellular location">
    <subcellularLocation>
        <location evidence="1">Membrane</location>
        <topology evidence="1">Single-pass type IV membrane protein</topology>
    </subcellularLocation>
</comment>
<evidence type="ECO:0000256" key="8">
    <source>
        <dbReference type="SAM" id="MobiDB-lite"/>
    </source>
</evidence>
<dbReference type="PROSITE" id="PS00914">
    <property type="entry name" value="SYNTAXIN"/>
    <property type="match status" value="1"/>
</dbReference>
<dbReference type="InterPro" id="IPR010989">
    <property type="entry name" value="SNARE"/>
</dbReference>
<feature type="coiled-coil region" evidence="7">
    <location>
        <begin position="296"/>
        <end position="323"/>
    </location>
</feature>
<comment type="similarity">
    <text evidence="2 6">Belongs to the syntaxin family.</text>
</comment>
<feature type="region of interest" description="Disordered" evidence="8">
    <location>
        <begin position="1"/>
        <end position="118"/>
    </location>
</feature>
<dbReference type="CDD" id="cd15849">
    <property type="entry name" value="SNARE_Sso1"/>
    <property type="match status" value="1"/>
</dbReference>
<dbReference type="PROSITE" id="PS50192">
    <property type="entry name" value="T_SNARE"/>
    <property type="match status" value="1"/>
</dbReference>
<dbReference type="CDD" id="cd00179">
    <property type="entry name" value="SynN"/>
    <property type="match status" value="1"/>
</dbReference>
<dbReference type="GO" id="GO:0006906">
    <property type="term" value="P:vesicle fusion"/>
    <property type="evidence" value="ECO:0007669"/>
    <property type="project" value="TreeGrafter"/>
</dbReference>
<dbReference type="Proteomes" id="UP000318582">
    <property type="component" value="Unassembled WGS sequence"/>
</dbReference>
<sequence length="390" mass="44284">MSRDRTADLKSTGPRYPNPSSRTEDANPAYRAGNSAYGNRGNGGSYESEMEMGQYPQSSNSQYSRGNYNESPRETPRHQPAPGNSYNRNDSYDNSYNNRGQESRAYPQPTAYAAPAPRGGNFFEEVEQTMAGIKQVRQNINIIEQLHQRALLATSPDEQAHLTRDVDRKQDETSDLIQNLRASVKKLNAETKNASKADAAIRQQQQAGLARNLMELAQQYQEVQMKSKQKYRQRMEREIRIARPDATTDEIERALDSNTGSVFSQQLLSSRTGSQRAALAEVQNRHEEITRIEQSINELFNLFQEMQAMLEQQQETIDAIETHVDNTHVYVEDGNKEMTQAIVHRKASRKKAWWICFCVIFLLIILVVVLYIYVIKPAIDVKNATDSVAA</sequence>
<dbReference type="GO" id="GO:0006886">
    <property type="term" value="P:intracellular protein transport"/>
    <property type="evidence" value="ECO:0007669"/>
    <property type="project" value="InterPro"/>
</dbReference>
<dbReference type="InterPro" id="IPR045242">
    <property type="entry name" value="Syntaxin"/>
</dbReference>
<evidence type="ECO:0000259" key="10">
    <source>
        <dbReference type="PROSITE" id="PS50192"/>
    </source>
</evidence>
<feature type="transmembrane region" description="Helical" evidence="9">
    <location>
        <begin position="352"/>
        <end position="374"/>
    </location>
</feature>
<evidence type="ECO:0000313" key="12">
    <source>
        <dbReference type="Proteomes" id="UP000318582"/>
    </source>
</evidence>
<evidence type="ECO:0000256" key="5">
    <source>
        <dbReference type="ARBA" id="ARBA00023136"/>
    </source>
</evidence>
<protein>
    <recommendedName>
        <fullName evidence="10">t-SNARE coiled-coil homology domain-containing protein</fullName>
    </recommendedName>
</protein>
<feature type="compositionally biased region" description="Low complexity" evidence="8">
    <location>
        <begin position="84"/>
        <end position="117"/>
    </location>
</feature>
<dbReference type="AlphaFoldDB" id="A0A507EA21"/>
<organism evidence="11 12">
    <name type="scientific">Powellomyces hirtus</name>
    <dbReference type="NCBI Taxonomy" id="109895"/>
    <lineage>
        <taxon>Eukaryota</taxon>
        <taxon>Fungi</taxon>
        <taxon>Fungi incertae sedis</taxon>
        <taxon>Chytridiomycota</taxon>
        <taxon>Chytridiomycota incertae sedis</taxon>
        <taxon>Chytridiomycetes</taxon>
        <taxon>Spizellomycetales</taxon>
        <taxon>Powellomycetaceae</taxon>
        <taxon>Powellomyces</taxon>
    </lineage>
</organism>
<dbReference type="Pfam" id="PF00804">
    <property type="entry name" value="Syntaxin"/>
    <property type="match status" value="1"/>
</dbReference>
<dbReference type="Gene3D" id="1.20.5.110">
    <property type="match status" value="1"/>
</dbReference>
<feature type="compositionally biased region" description="Polar residues" evidence="8">
    <location>
        <begin position="55"/>
        <end position="70"/>
    </location>
</feature>
<dbReference type="SUPFAM" id="SSF47661">
    <property type="entry name" value="t-snare proteins"/>
    <property type="match status" value="1"/>
</dbReference>
<dbReference type="Pfam" id="PF05739">
    <property type="entry name" value="SNARE"/>
    <property type="match status" value="1"/>
</dbReference>
<reference evidence="11 12" key="1">
    <citation type="journal article" date="2019" name="Sci. Rep.">
        <title>Comparative genomics of chytrid fungi reveal insights into the obligate biotrophic and pathogenic lifestyle of Synchytrium endobioticum.</title>
        <authorList>
            <person name="van de Vossenberg B.T.L.H."/>
            <person name="Warris S."/>
            <person name="Nguyen H.D.T."/>
            <person name="van Gent-Pelzer M.P.E."/>
            <person name="Joly D.L."/>
            <person name="van de Geest H.C."/>
            <person name="Bonants P.J.M."/>
            <person name="Smith D.S."/>
            <person name="Levesque C.A."/>
            <person name="van der Lee T.A.J."/>
        </authorList>
    </citation>
    <scope>NUCLEOTIDE SEQUENCE [LARGE SCALE GENOMIC DNA]</scope>
    <source>
        <strain evidence="11 12">CBS 809.83</strain>
    </source>
</reference>
<evidence type="ECO:0000313" key="11">
    <source>
        <dbReference type="EMBL" id="TPX59900.1"/>
    </source>
</evidence>
<keyword evidence="4 9" id="KW-1133">Transmembrane helix</keyword>
<dbReference type="SMART" id="SM00503">
    <property type="entry name" value="SynN"/>
    <property type="match status" value="1"/>
</dbReference>
<evidence type="ECO:0000256" key="3">
    <source>
        <dbReference type="ARBA" id="ARBA00022692"/>
    </source>
</evidence>
<evidence type="ECO:0000256" key="2">
    <source>
        <dbReference type="ARBA" id="ARBA00009063"/>
    </source>
</evidence>
<comment type="caution">
    <text evidence="11">The sequence shown here is derived from an EMBL/GenBank/DDBJ whole genome shotgun (WGS) entry which is preliminary data.</text>
</comment>
<evidence type="ECO:0000256" key="6">
    <source>
        <dbReference type="RuleBase" id="RU003858"/>
    </source>
</evidence>
<dbReference type="GO" id="GO:0000149">
    <property type="term" value="F:SNARE binding"/>
    <property type="evidence" value="ECO:0007669"/>
    <property type="project" value="TreeGrafter"/>
</dbReference>
<dbReference type="GO" id="GO:0031201">
    <property type="term" value="C:SNARE complex"/>
    <property type="evidence" value="ECO:0007669"/>
    <property type="project" value="TreeGrafter"/>
</dbReference>
<dbReference type="InterPro" id="IPR000727">
    <property type="entry name" value="T_SNARE_dom"/>
</dbReference>
<feature type="coiled-coil region" evidence="7">
    <location>
        <begin position="170"/>
        <end position="197"/>
    </location>
</feature>
<keyword evidence="5 9" id="KW-0472">Membrane</keyword>
<gene>
    <name evidence="11" type="ORF">PhCBS80983_g02159</name>
</gene>
<evidence type="ECO:0000256" key="1">
    <source>
        <dbReference type="ARBA" id="ARBA00004211"/>
    </source>
</evidence>
<dbReference type="InterPro" id="IPR006011">
    <property type="entry name" value="Syntaxin_N"/>
</dbReference>
<evidence type="ECO:0000256" key="4">
    <source>
        <dbReference type="ARBA" id="ARBA00022989"/>
    </source>
</evidence>
<evidence type="ECO:0000256" key="7">
    <source>
        <dbReference type="SAM" id="Coils"/>
    </source>
</evidence>
<dbReference type="GO" id="GO:0048278">
    <property type="term" value="P:vesicle docking"/>
    <property type="evidence" value="ECO:0007669"/>
    <property type="project" value="TreeGrafter"/>
</dbReference>
<accession>A0A507EA21</accession>
<keyword evidence="3 9" id="KW-0812">Transmembrane</keyword>
<keyword evidence="7" id="KW-0175">Coiled coil</keyword>
<dbReference type="EMBL" id="QEAQ01000020">
    <property type="protein sequence ID" value="TPX59900.1"/>
    <property type="molecule type" value="Genomic_DNA"/>
</dbReference>